<comment type="caution">
    <text evidence="1">The sequence shown here is derived from an EMBL/GenBank/DDBJ whole genome shotgun (WGS) entry which is preliminary data.</text>
</comment>
<gene>
    <name evidence="1" type="ORF">LTR77_008394</name>
</gene>
<dbReference type="EMBL" id="JAVRRT010000014">
    <property type="protein sequence ID" value="KAK5166133.1"/>
    <property type="molecule type" value="Genomic_DNA"/>
</dbReference>
<evidence type="ECO:0000313" key="2">
    <source>
        <dbReference type="Proteomes" id="UP001337655"/>
    </source>
</evidence>
<evidence type="ECO:0000313" key="1">
    <source>
        <dbReference type="EMBL" id="KAK5166133.1"/>
    </source>
</evidence>
<dbReference type="Proteomes" id="UP001337655">
    <property type="component" value="Unassembled WGS sequence"/>
</dbReference>
<dbReference type="GeneID" id="89929727"/>
<keyword evidence="2" id="KW-1185">Reference proteome</keyword>
<organism evidence="1 2">
    <name type="scientific">Saxophila tyrrhenica</name>
    <dbReference type="NCBI Taxonomy" id="1690608"/>
    <lineage>
        <taxon>Eukaryota</taxon>
        <taxon>Fungi</taxon>
        <taxon>Dikarya</taxon>
        <taxon>Ascomycota</taxon>
        <taxon>Pezizomycotina</taxon>
        <taxon>Dothideomycetes</taxon>
        <taxon>Dothideomycetidae</taxon>
        <taxon>Mycosphaerellales</taxon>
        <taxon>Extremaceae</taxon>
        <taxon>Saxophila</taxon>
    </lineage>
</organism>
<sequence length="134" mass="15041">MSVQPKLISSRLHQTDPKLMVSLSDHRSANPLDHFEAPVMLSGPGKAVRVVLTGLEYDTGANGLGRSENLAILRIIAWAEKNDKLDSKKTGWWDLDDRHDLTSLHHYMLHNWTPADEPPGWLQRARGWLLGNTG</sequence>
<dbReference type="AlphaFoldDB" id="A0AAV9P1D9"/>
<name>A0AAV9P1D9_9PEZI</name>
<protein>
    <submittedName>
        <fullName evidence="1">Uncharacterized protein</fullName>
    </submittedName>
</protein>
<dbReference type="RefSeq" id="XP_064656086.1">
    <property type="nucleotide sequence ID" value="XM_064805626.1"/>
</dbReference>
<accession>A0AAV9P1D9</accession>
<proteinExistence type="predicted"/>
<reference evidence="1 2" key="1">
    <citation type="submission" date="2023-08" db="EMBL/GenBank/DDBJ databases">
        <title>Black Yeasts Isolated from many extreme environments.</title>
        <authorList>
            <person name="Coleine C."/>
            <person name="Stajich J.E."/>
            <person name="Selbmann L."/>
        </authorList>
    </citation>
    <scope>NUCLEOTIDE SEQUENCE [LARGE SCALE GENOMIC DNA]</scope>
    <source>
        <strain evidence="1 2">CCFEE 5935</strain>
    </source>
</reference>